<reference evidence="7 8" key="1">
    <citation type="submission" date="2016-03" db="EMBL/GenBank/DDBJ databases">
        <title>Whole genome sequencing of Grifola frondosa 9006-11.</title>
        <authorList>
            <person name="Min B."/>
            <person name="Park H."/>
            <person name="Kim J.-G."/>
            <person name="Cho H."/>
            <person name="Oh Y.-L."/>
            <person name="Kong W.-S."/>
            <person name="Choi I.-G."/>
        </authorList>
    </citation>
    <scope>NUCLEOTIDE SEQUENCE [LARGE SCALE GENOMIC DNA]</scope>
    <source>
        <strain evidence="7 8">9006-11</strain>
    </source>
</reference>
<comment type="subcellular location">
    <subcellularLocation>
        <location evidence="1">Membrane</location>
        <topology evidence="1">Multi-pass membrane protein</topology>
    </subcellularLocation>
</comment>
<dbReference type="Pfam" id="PF07690">
    <property type="entry name" value="MFS_1"/>
    <property type="match status" value="1"/>
</dbReference>
<keyword evidence="3 6" id="KW-0812">Transmembrane</keyword>
<keyword evidence="2" id="KW-0813">Transport</keyword>
<evidence type="ECO:0000313" key="7">
    <source>
        <dbReference type="EMBL" id="OBZ65755.1"/>
    </source>
</evidence>
<protein>
    <submittedName>
        <fullName evidence="7">Putative transporter C11D3.18C</fullName>
    </submittedName>
</protein>
<evidence type="ECO:0000256" key="4">
    <source>
        <dbReference type="ARBA" id="ARBA00022989"/>
    </source>
</evidence>
<gene>
    <name evidence="7" type="ORF">A0H81_14373</name>
</gene>
<keyword evidence="5 6" id="KW-0472">Membrane</keyword>
<dbReference type="OrthoDB" id="2985014at2759"/>
<feature type="transmembrane region" description="Helical" evidence="6">
    <location>
        <begin position="12"/>
        <end position="32"/>
    </location>
</feature>
<evidence type="ECO:0000256" key="1">
    <source>
        <dbReference type="ARBA" id="ARBA00004141"/>
    </source>
</evidence>
<feature type="transmembrane region" description="Helical" evidence="6">
    <location>
        <begin position="246"/>
        <end position="273"/>
    </location>
</feature>
<dbReference type="InterPro" id="IPR036259">
    <property type="entry name" value="MFS_trans_sf"/>
</dbReference>
<dbReference type="STRING" id="5627.A0A1C7LLT0"/>
<keyword evidence="8" id="KW-1185">Reference proteome</keyword>
<sequence length="343" mass="38521">MILRAEAQKRYSFLYACTTLAGGFGGLLASAIGKMDGIRGYRGWRWVFILEGAFTCVVGAILYFVISDFPEEVKWLTAEEKEFVKARLYEDVGDSKRDEPLTVRSVLDVLKDCIHPLSDKIIVGGFMYFTILVPAYGYAYFAPTIIQGLGYGNIRTQLLSVPPWGCAFVLSMIVATASDYFKHRFTFLLILAPVSLTGFIILLVEHTRYETAICCIVLGSYELVLRNADRSLLAQYQFLASWIWKLCVPIMLALQFSRIDFSVVGGIIAVFAFLAKDAPKYIPGYSISIAFMCLSVLSNVVYFLGVTFENRARDRLQASGGSMLSEDEKKHMGDLNPDYRYLR</sequence>
<evidence type="ECO:0000256" key="5">
    <source>
        <dbReference type="ARBA" id="ARBA00023136"/>
    </source>
</evidence>
<evidence type="ECO:0000313" key="8">
    <source>
        <dbReference type="Proteomes" id="UP000092993"/>
    </source>
</evidence>
<dbReference type="SUPFAM" id="SSF103473">
    <property type="entry name" value="MFS general substrate transporter"/>
    <property type="match status" value="1"/>
</dbReference>
<dbReference type="Proteomes" id="UP000092993">
    <property type="component" value="Unassembled WGS sequence"/>
</dbReference>
<dbReference type="AlphaFoldDB" id="A0A1C7LLT0"/>
<feature type="transmembrane region" description="Helical" evidence="6">
    <location>
        <begin position="161"/>
        <end position="178"/>
    </location>
</feature>
<dbReference type="OMA" id="RYETAIC"/>
<dbReference type="PANTHER" id="PTHR43791">
    <property type="entry name" value="PERMEASE-RELATED"/>
    <property type="match status" value="1"/>
</dbReference>
<feature type="transmembrane region" description="Helical" evidence="6">
    <location>
        <begin position="185"/>
        <end position="203"/>
    </location>
</feature>
<keyword evidence="4 6" id="KW-1133">Transmembrane helix</keyword>
<organism evidence="7 8">
    <name type="scientific">Grifola frondosa</name>
    <name type="common">Maitake</name>
    <name type="synonym">Polyporus frondosus</name>
    <dbReference type="NCBI Taxonomy" id="5627"/>
    <lineage>
        <taxon>Eukaryota</taxon>
        <taxon>Fungi</taxon>
        <taxon>Dikarya</taxon>
        <taxon>Basidiomycota</taxon>
        <taxon>Agaricomycotina</taxon>
        <taxon>Agaricomycetes</taxon>
        <taxon>Polyporales</taxon>
        <taxon>Grifolaceae</taxon>
        <taxon>Grifola</taxon>
    </lineage>
</organism>
<dbReference type="PANTHER" id="PTHR43791:SF46">
    <property type="entry name" value="MAJOR FACILITATOR SUPERFAMILY (MFS) PROFILE DOMAIN-CONTAINING PROTEIN-RELATED"/>
    <property type="match status" value="1"/>
</dbReference>
<comment type="caution">
    <text evidence="7">The sequence shown here is derived from an EMBL/GenBank/DDBJ whole genome shotgun (WGS) entry which is preliminary data.</text>
</comment>
<evidence type="ECO:0000256" key="6">
    <source>
        <dbReference type="SAM" id="Phobius"/>
    </source>
</evidence>
<dbReference type="GO" id="GO:0022857">
    <property type="term" value="F:transmembrane transporter activity"/>
    <property type="evidence" value="ECO:0007669"/>
    <property type="project" value="InterPro"/>
</dbReference>
<name>A0A1C7LLT0_GRIFR</name>
<feature type="transmembrane region" description="Helical" evidence="6">
    <location>
        <begin position="44"/>
        <end position="66"/>
    </location>
</feature>
<dbReference type="EMBL" id="LUGG01000041">
    <property type="protein sequence ID" value="OBZ65755.1"/>
    <property type="molecule type" value="Genomic_DNA"/>
</dbReference>
<accession>A0A1C7LLT0</accession>
<dbReference type="GO" id="GO:0005886">
    <property type="term" value="C:plasma membrane"/>
    <property type="evidence" value="ECO:0007669"/>
    <property type="project" value="TreeGrafter"/>
</dbReference>
<dbReference type="Gene3D" id="1.20.1250.20">
    <property type="entry name" value="MFS general substrate transporter like domains"/>
    <property type="match status" value="1"/>
</dbReference>
<dbReference type="InterPro" id="IPR011701">
    <property type="entry name" value="MFS"/>
</dbReference>
<evidence type="ECO:0000256" key="2">
    <source>
        <dbReference type="ARBA" id="ARBA00022448"/>
    </source>
</evidence>
<evidence type="ECO:0000256" key="3">
    <source>
        <dbReference type="ARBA" id="ARBA00022692"/>
    </source>
</evidence>
<feature type="transmembrane region" description="Helical" evidence="6">
    <location>
        <begin position="285"/>
        <end position="305"/>
    </location>
</feature>
<feature type="transmembrane region" description="Helical" evidence="6">
    <location>
        <begin position="121"/>
        <end position="141"/>
    </location>
</feature>
<proteinExistence type="predicted"/>